<evidence type="ECO:0000313" key="2">
    <source>
        <dbReference type="EMBL" id="MBF8177800.1"/>
    </source>
</evidence>
<comment type="caution">
    <text evidence="2">The sequence shown here is derived from an EMBL/GenBank/DDBJ whole genome shotgun (WGS) entry which is preliminary data.</text>
</comment>
<gene>
    <name evidence="2" type="ORF">IXC47_08920</name>
</gene>
<evidence type="ECO:0000313" key="3">
    <source>
        <dbReference type="Proteomes" id="UP000657372"/>
    </source>
</evidence>
<dbReference type="EMBL" id="JADOEL010000005">
    <property type="protein sequence ID" value="MBF8177800.1"/>
    <property type="molecule type" value="Genomic_DNA"/>
</dbReference>
<reference evidence="2 3" key="1">
    <citation type="submission" date="2020-11" db="EMBL/GenBank/DDBJ databases">
        <title>WGS of Herminiimonas contaminans strain Marseille-Q4544 isolated from planarians Schmidtea mediterranea.</title>
        <authorList>
            <person name="Kangale L."/>
        </authorList>
    </citation>
    <scope>NUCLEOTIDE SEQUENCE [LARGE SCALE GENOMIC DNA]</scope>
    <source>
        <strain evidence="2 3">Marseille-Q4544</strain>
    </source>
</reference>
<keyword evidence="1" id="KW-1133">Transmembrane helix</keyword>
<proteinExistence type="predicted"/>
<keyword evidence="1" id="KW-0472">Membrane</keyword>
<protein>
    <submittedName>
        <fullName evidence="2">Uncharacterized protein</fullName>
    </submittedName>
</protein>
<sequence length="95" mass="10904">MNAVKGLQRSFDQRHTESANHMEILEGKVDRVLAGFPDGDPDGHRRFHESMIRKAEAREKFWNDMRAKLIERGVWATLLALGGAVLFATKEYLHK</sequence>
<dbReference type="Proteomes" id="UP000657372">
    <property type="component" value="Unassembled WGS sequence"/>
</dbReference>
<keyword evidence="3" id="KW-1185">Reference proteome</keyword>
<keyword evidence="1" id="KW-0812">Transmembrane</keyword>
<feature type="transmembrane region" description="Helical" evidence="1">
    <location>
        <begin position="69"/>
        <end position="89"/>
    </location>
</feature>
<name>A0ABS0ESV6_9BURK</name>
<dbReference type="RefSeq" id="WP_195875351.1">
    <property type="nucleotide sequence ID" value="NZ_JADOEL010000005.1"/>
</dbReference>
<organism evidence="2 3">
    <name type="scientific">Herminiimonas contaminans</name>
    <dbReference type="NCBI Taxonomy" id="1111140"/>
    <lineage>
        <taxon>Bacteria</taxon>
        <taxon>Pseudomonadati</taxon>
        <taxon>Pseudomonadota</taxon>
        <taxon>Betaproteobacteria</taxon>
        <taxon>Burkholderiales</taxon>
        <taxon>Oxalobacteraceae</taxon>
        <taxon>Herminiimonas</taxon>
    </lineage>
</organism>
<accession>A0ABS0ESV6</accession>
<evidence type="ECO:0000256" key="1">
    <source>
        <dbReference type="SAM" id="Phobius"/>
    </source>
</evidence>